<evidence type="ECO:0000256" key="1">
    <source>
        <dbReference type="SAM" id="MobiDB-lite"/>
    </source>
</evidence>
<sequence>MDPVNSNTFQQKTPTGPSAEEYQKTIDFSDKLAAHNDRQEETCKTRRILLQEWLFATDGPFATHCYPHDDTEAAQQQ</sequence>
<reference evidence="3" key="2">
    <citation type="journal article" date="2018" name="Nat. Commun.">
        <title>Extreme sensitivity to ultraviolet light in the fungal pathogen causing white-nose syndrome of bats.</title>
        <authorList>
            <person name="Palmer J.M."/>
            <person name="Drees K.P."/>
            <person name="Foster J.T."/>
            <person name="Lindner D.L."/>
        </authorList>
    </citation>
    <scope>NUCLEOTIDE SEQUENCE [LARGE SCALE GENOMIC DNA]</scope>
    <source>
        <strain evidence="3">UAMH 10579</strain>
    </source>
</reference>
<dbReference type="AlphaFoldDB" id="A0A1B8GNN5"/>
<dbReference type="RefSeq" id="XP_018131178.1">
    <property type="nucleotide sequence ID" value="XM_018273888.1"/>
</dbReference>
<evidence type="ECO:0000313" key="3">
    <source>
        <dbReference type="Proteomes" id="UP000091956"/>
    </source>
</evidence>
<evidence type="ECO:0000313" key="2">
    <source>
        <dbReference type="EMBL" id="OBT97445.1"/>
    </source>
</evidence>
<reference evidence="2 3" key="1">
    <citation type="submission" date="2016-03" db="EMBL/GenBank/DDBJ databases">
        <title>Comparative genomics of Pseudogymnoascus destructans, the fungus causing white-nose syndrome of bats.</title>
        <authorList>
            <person name="Palmer J.M."/>
            <person name="Drees K.P."/>
            <person name="Foster J.T."/>
            <person name="Lindner D.L."/>
        </authorList>
    </citation>
    <scope>NUCLEOTIDE SEQUENCE [LARGE SCALE GENOMIC DNA]</scope>
    <source>
        <strain evidence="2 3">UAMH 10579</strain>
    </source>
</reference>
<organism evidence="2 3">
    <name type="scientific">Pseudogymnoascus verrucosus</name>
    <dbReference type="NCBI Taxonomy" id="342668"/>
    <lineage>
        <taxon>Eukaryota</taxon>
        <taxon>Fungi</taxon>
        <taxon>Dikarya</taxon>
        <taxon>Ascomycota</taxon>
        <taxon>Pezizomycotina</taxon>
        <taxon>Leotiomycetes</taxon>
        <taxon>Thelebolales</taxon>
        <taxon>Thelebolaceae</taxon>
        <taxon>Pseudogymnoascus</taxon>
    </lineage>
</organism>
<gene>
    <name evidence="2" type="ORF">VE01_04414</name>
</gene>
<dbReference type="Proteomes" id="UP000091956">
    <property type="component" value="Unassembled WGS sequence"/>
</dbReference>
<dbReference type="EMBL" id="KV460222">
    <property type="protein sequence ID" value="OBT97445.1"/>
    <property type="molecule type" value="Genomic_DNA"/>
</dbReference>
<dbReference type="GeneID" id="28837800"/>
<name>A0A1B8GNN5_9PEZI</name>
<proteinExistence type="predicted"/>
<feature type="region of interest" description="Disordered" evidence="1">
    <location>
        <begin position="1"/>
        <end position="22"/>
    </location>
</feature>
<feature type="compositionally biased region" description="Polar residues" evidence="1">
    <location>
        <begin position="1"/>
        <end position="16"/>
    </location>
</feature>
<protein>
    <submittedName>
        <fullName evidence="2">Uncharacterized protein</fullName>
    </submittedName>
</protein>
<accession>A0A1B8GNN5</accession>
<keyword evidence="3" id="KW-1185">Reference proteome</keyword>